<keyword evidence="3" id="KW-1185">Reference proteome</keyword>
<sequence length="117" mass="12723">MAVPSGEVLEMPDELPRCHPEDWIGHEKYIPQALQNLRVPQFALVPLTTFLCLLSNSPEPTNVGLRVSVADEHFKTLNGFLGNIIKGVKSLGTRSGGRKVKKVAGRKVASDAEDSDS</sequence>
<dbReference type="Proteomes" id="UP001221757">
    <property type="component" value="Unassembled WGS sequence"/>
</dbReference>
<comment type="caution">
    <text evidence="2">The sequence shown here is derived from an EMBL/GenBank/DDBJ whole genome shotgun (WGS) entry which is preliminary data.</text>
</comment>
<organism evidence="2 3">
    <name type="scientific">Mycena rosella</name>
    <name type="common">Pink bonnet</name>
    <name type="synonym">Agaricus rosellus</name>
    <dbReference type="NCBI Taxonomy" id="1033263"/>
    <lineage>
        <taxon>Eukaryota</taxon>
        <taxon>Fungi</taxon>
        <taxon>Dikarya</taxon>
        <taxon>Basidiomycota</taxon>
        <taxon>Agaricomycotina</taxon>
        <taxon>Agaricomycetes</taxon>
        <taxon>Agaricomycetidae</taxon>
        <taxon>Agaricales</taxon>
        <taxon>Marasmiineae</taxon>
        <taxon>Mycenaceae</taxon>
        <taxon>Mycena</taxon>
    </lineage>
</organism>
<dbReference type="EMBL" id="JARKIE010000418">
    <property type="protein sequence ID" value="KAJ7642527.1"/>
    <property type="molecule type" value="Genomic_DNA"/>
</dbReference>
<dbReference type="AlphaFoldDB" id="A0AAD7C9Z8"/>
<evidence type="ECO:0000256" key="1">
    <source>
        <dbReference type="SAM" id="MobiDB-lite"/>
    </source>
</evidence>
<evidence type="ECO:0000313" key="3">
    <source>
        <dbReference type="Proteomes" id="UP001221757"/>
    </source>
</evidence>
<feature type="region of interest" description="Disordered" evidence="1">
    <location>
        <begin position="92"/>
        <end position="117"/>
    </location>
</feature>
<gene>
    <name evidence="2" type="ORF">B0H17DRAFT_1148817</name>
</gene>
<accession>A0AAD7C9Z8</accession>
<evidence type="ECO:0000313" key="2">
    <source>
        <dbReference type="EMBL" id="KAJ7642527.1"/>
    </source>
</evidence>
<proteinExistence type="predicted"/>
<name>A0AAD7C9Z8_MYCRO</name>
<reference evidence="2" key="1">
    <citation type="submission" date="2023-03" db="EMBL/GenBank/DDBJ databases">
        <title>Massive genome expansion in bonnet fungi (Mycena s.s.) driven by repeated elements and novel gene families across ecological guilds.</title>
        <authorList>
            <consortium name="Lawrence Berkeley National Laboratory"/>
            <person name="Harder C.B."/>
            <person name="Miyauchi S."/>
            <person name="Viragh M."/>
            <person name="Kuo A."/>
            <person name="Thoen E."/>
            <person name="Andreopoulos B."/>
            <person name="Lu D."/>
            <person name="Skrede I."/>
            <person name="Drula E."/>
            <person name="Henrissat B."/>
            <person name="Morin E."/>
            <person name="Kohler A."/>
            <person name="Barry K."/>
            <person name="LaButti K."/>
            <person name="Morin E."/>
            <person name="Salamov A."/>
            <person name="Lipzen A."/>
            <person name="Mereny Z."/>
            <person name="Hegedus B."/>
            <person name="Baldrian P."/>
            <person name="Stursova M."/>
            <person name="Weitz H."/>
            <person name="Taylor A."/>
            <person name="Grigoriev I.V."/>
            <person name="Nagy L.G."/>
            <person name="Martin F."/>
            <person name="Kauserud H."/>
        </authorList>
    </citation>
    <scope>NUCLEOTIDE SEQUENCE</scope>
    <source>
        <strain evidence="2">CBHHK067</strain>
    </source>
</reference>
<feature type="compositionally biased region" description="Basic residues" evidence="1">
    <location>
        <begin position="96"/>
        <end position="105"/>
    </location>
</feature>
<protein>
    <submittedName>
        <fullName evidence="2">Uncharacterized protein</fullName>
    </submittedName>
</protein>